<dbReference type="EMBL" id="JANFYS010000002">
    <property type="protein sequence ID" value="MCQ4769226.1"/>
    <property type="molecule type" value="Genomic_DNA"/>
</dbReference>
<name>A0AAW5JGS5_9FIRM</name>
<dbReference type="PROSITE" id="PS51257">
    <property type="entry name" value="PROKAR_LIPOPROTEIN"/>
    <property type="match status" value="1"/>
</dbReference>
<evidence type="ECO:0000313" key="2">
    <source>
        <dbReference type="EMBL" id="MCQ4769226.1"/>
    </source>
</evidence>
<organism evidence="2 3">
    <name type="scientific">Intestinimonas massiliensis</name>
    <name type="common">ex Afouda et al. 2020</name>
    <dbReference type="NCBI Taxonomy" id="1673721"/>
    <lineage>
        <taxon>Bacteria</taxon>
        <taxon>Bacillati</taxon>
        <taxon>Bacillota</taxon>
        <taxon>Clostridia</taxon>
        <taxon>Eubacteriales</taxon>
        <taxon>Intestinimonas</taxon>
    </lineage>
</organism>
<proteinExistence type="predicted"/>
<feature type="transmembrane region" description="Helical" evidence="1">
    <location>
        <begin position="36"/>
        <end position="54"/>
    </location>
</feature>
<comment type="caution">
    <text evidence="2">The sequence shown here is derived from an EMBL/GenBank/DDBJ whole genome shotgun (WGS) entry which is preliminary data.</text>
</comment>
<sequence length="130" mass="13715">MKRGLWLGGVLSALALTAACNWAGAWYGGPARPVNVLGTGCYVVFWAVFTFLAGEDSRLRTVSLAAGAIHFFSAVMGLLGRTWLGALALPFAAPAAVAFYGLSAWLGWTGLYAAAAGLSALWVFWVTTRR</sequence>
<accession>A0AAW5JGS5</accession>
<dbReference type="Proteomes" id="UP001204562">
    <property type="component" value="Unassembled WGS sequence"/>
</dbReference>
<keyword evidence="1" id="KW-0472">Membrane</keyword>
<evidence type="ECO:0000256" key="1">
    <source>
        <dbReference type="SAM" id="Phobius"/>
    </source>
</evidence>
<dbReference type="AlphaFoldDB" id="A0AAW5JGS5"/>
<feature type="transmembrane region" description="Helical" evidence="1">
    <location>
        <begin position="104"/>
        <end position="126"/>
    </location>
</feature>
<gene>
    <name evidence="2" type="ORF">NE579_01930</name>
</gene>
<protein>
    <submittedName>
        <fullName evidence="2">Uncharacterized protein</fullName>
    </submittedName>
</protein>
<keyword evidence="1" id="KW-1133">Transmembrane helix</keyword>
<feature type="transmembrane region" description="Helical" evidence="1">
    <location>
        <begin position="61"/>
        <end position="84"/>
    </location>
</feature>
<evidence type="ECO:0000313" key="3">
    <source>
        <dbReference type="Proteomes" id="UP001204562"/>
    </source>
</evidence>
<dbReference type="RefSeq" id="WP_256303057.1">
    <property type="nucleotide sequence ID" value="NZ_JANFYS010000002.1"/>
</dbReference>
<keyword evidence="1" id="KW-0812">Transmembrane</keyword>
<reference evidence="2" key="1">
    <citation type="submission" date="2022-06" db="EMBL/GenBank/DDBJ databases">
        <title>Isolation of gut microbiota from human fecal samples.</title>
        <authorList>
            <person name="Pamer E.G."/>
            <person name="Barat B."/>
            <person name="Waligurski E."/>
            <person name="Medina S."/>
            <person name="Paddock L."/>
            <person name="Mostad J."/>
        </authorList>
    </citation>
    <scope>NUCLEOTIDE SEQUENCE</scope>
    <source>
        <strain evidence="2">DFI.9.91</strain>
    </source>
</reference>